<dbReference type="InParanoid" id="A0A0C2XLU2"/>
<evidence type="ECO:0000313" key="3">
    <source>
        <dbReference type="Proteomes" id="UP000054549"/>
    </source>
</evidence>
<reference evidence="2 3" key="1">
    <citation type="submission" date="2014-04" db="EMBL/GenBank/DDBJ databases">
        <title>Evolutionary Origins and Diversification of the Mycorrhizal Mutualists.</title>
        <authorList>
            <consortium name="DOE Joint Genome Institute"/>
            <consortium name="Mycorrhizal Genomics Consortium"/>
            <person name="Kohler A."/>
            <person name="Kuo A."/>
            <person name="Nagy L.G."/>
            <person name="Floudas D."/>
            <person name="Copeland A."/>
            <person name="Barry K.W."/>
            <person name="Cichocki N."/>
            <person name="Veneault-Fourrey C."/>
            <person name="LaButti K."/>
            <person name="Lindquist E.A."/>
            <person name="Lipzen A."/>
            <person name="Lundell T."/>
            <person name="Morin E."/>
            <person name="Murat C."/>
            <person name="Riley R."/>
            <person name="Ohm R."/>
            <person name="Sun H."/>
            <person name="Tunlid A."/>
            <person name="Henrissat B."/>
            <person name="Grigoriev I.V."/>
            <person name="Hibbett D.S."/>
            <person name="Martin F."/>
        </authorList>
    </citation>
    <scope>NUCLEOTIDE SEQUENCE [LARGE SCALE GENOMIC DNA]</scope>
    <source>
        <strain evidence="2 3">Koide BX008</strain>
    </source>
</reference>
<protein>
    <submittedName>
        <fullName evidence="2">Uncharacterized protein</fullName>
    </submittedName>
</protein>
<keyword evidence="3" id="KW-1185">Reference proteome</keyword>
<dbReference type="Proteomes" id="UP000054549">
    <property type="component" value="Unassembled WGS sequence"/>
</dbReference>
<gene>
    <name evidence="2" type="ORF">M378DRAFT_156640</name>
</gene>
<dbReference type="HOGENOM" id="CLU_2372318_0_0_1"/>
<accession>A0A0C2XLU2</accession>
<organism evidence="2 3">
    <name type="scientific">Amanita muscaria (strain Koide BX008)</name>
    <dbReference type="NCBI Taxonomy" id="946122"/>
    <lineage>
        <taxon>Eukaryota</taxon>
        <taxon>Fungi</taxon>
        <taxon>Dikarya</taxon>
        <taxon>Basidiomycota</taxon>
        <taxon>Agaricomycotina</taxon>
        <taxon>Agaricomycetes</taxon>
        <taxon>Agaricomycetidae</taxon>
        <taxon>Agaricales</taxon>
        <taxon>Pluteineae</taxon>
        <taxon>Amanitaceae</taxon>
        <taxon>Amanita</taxon>
    </lineage>
</organism>
<dbReference type="EMBL" id="KN818224">
    <property type="protein sequence ID" value="KIL70491.1"/>
    <property type="molecule type" value="Genomic_DNA"/>
</dbReference>
<dbReference type="InterPro" id="IPR036537">
    <property type="entry name" value="Adaptor_Cbl_N_dom_sf"/>
</dbReference>
<dbReference type="GO" id="GO:0007166">
    <property type="term" value="P:cell surface receptor signaling pathway"/>
    <property type="evidence" value="ECO:0007669"/>
    <property type="project" value="InterPro"/>
</dbReference>
<sequence length="95" mass="10682">MEPNLKATLMKLLDALESIQTLVEKCAARSTIKAVLHVFDIDEISEFNEQRRKLEQCGFLSLLDLQERTNQLVEHHGTNGGVSSTTTNKGRNRIS</sequence>
<feature type="region of interest" description="Disordered" evidence="1">
    <location>
        <begin position="73"/>
        <end position="95"/>
    </location>
</feature>
<evidence type="ECO:0000256" key="1">
    <source>
        <dbReference type="SAM" id="MobiDB-lite"/>
    </source>
</evidence>
<name>A0A0C2XLU2_AMAMK</name>
<proteinExistence type="predicted"/>
<dbReference type="Gene3D" id="1.20.930.20">
    <property type="entry name" value="Adaptor protein Cbl, N-terminal domain"/>
    <property type="match status" value="1"/>
</dbReference>
<evidence type="ECO:0000313" key="2">
    <source>
        <dbReference type="EMBL" id="KIL70491.1"/>
    </source>
</evidence>
<dbReference type="AlphaFoldDB" id="A0A0C2XLU2"/>